<accession>A0A6B0TUS5</accession>
<organism evidence="2">
    <name type="scientific">Ixodes ricinus</name>
    <name type="common">Common tick</name>
    <name type="synonym">Acarus ricinus</name>
    <dbReference type="NCBI Taxonomy" id="34613"/>
    <lineage>
        <taxon>Eukaryota</taxon>
        <taxon>Metazoa</taxon>
        <taxon>Ecdysozoa</taxon>
        <taxon>Arthropoda</taxon>
        <taxon>Chelicerata</taxon>
        <taxon>Arachnida</taxon>
        <taxon>Acari</taxon>
        <taxon>Parasitiformes</taxon>
        <taxon>Ixodida</taxon>
        <taxon>Ixodoidea</taxon>
        <taxon>Ixodidae</taxon>
        <taxon>Ixodinae</taxon>
        <taxon>Ixodes</taxon>
    </lineage>
</organism>
<proteinExistence type="predicted"/>
<evidence type="ECO:0000256" key="1">
    <source>
        <dbReference type="SAM" id="Phobius"/>
    </source>
</evidence>
<keyword evidence="1" id="KW-0472">Membrane</keyword>
<name>A0A6B0TUS5_IXORI</name>
<dbReference type="EMBL" id="GIFC01001699">
    <property type="protein sequence ID" value="MXU83782.1"/>
    <property type="molecule type" value="Transcribed_RNA"/>
</dbReference>
<protein>
    <submittedName>
        <fullName evidence="2">Uncharacterized protein</fullName>
    </submittedName>
</protein>
<keyword evidence="1" id="KW-0812">Transmembrane</keyword>
<dbReference type="AlphaFoldDB" id="A0A6B0TUS5"/>
<keyword evidence="1" id="KW-1133">Transmembrane helix</keyword>
<feature type="transmembrane region" description="Helical" evidence="1">
    <location>
        <begin position="58"/>
        <end position="75"/>
    </location>
</feature>
<feature type="transmembrane region" description="Helical" evidence="1">
    <location>
        <begin position="29"/>
        <end position="51"/>
    </location>
</feature>
<reference evidence="2" key="1">
    <citation type="submission" date="2019-12" db="EMBL/GenBank/DDBJ databases">
        <title>An insight into the sialome of adult female Ixodes ricinus ticks feeding for 6 days.</title>
        <authorList>
            <person name="Perner J."/>
            <person name="Ribeiro J.M.C."/>
        </authorList>
    </citation>
    <scope>NUCLEOTIDE SEQUENCE</scope>
    <source>
        <strain evidence="2">Semi-engorged</strain>
        <tissue evidence="2">Salivary glands</tissue>
    </source>
</reference>
<evidence type="ECO:0000313" key="2">
    <source>
        <dbReference type="EMBL" id="MXU83782.1"/>
    </source>
</evidence>
<sequence>MAFPFCVGSLGGFLCRSTAQVPDSCRHLIPLLSSSWALVPIYAHFLLIFWATNTHKPLLVWRRFIAAFFVSFFRMES</sequence>